<evidence type="ECO:0000256" key="1">
    <source>
        <dbReference type="SAM" id="SignalP"/>
    </source>
</evidence>
<name>A0A1I3PMA3_9RHOB</name>
<dbReference type="EMBL" id="FORH01000002">
    <property type="protein sequence ID" value="SFJ22156.1"/>
    <property type="molecule type" value="Genomic_DNA"/>
</dbReference>
<reference evidence="3" key="1">
    <citation type="submission" date="2016-10" db="EMBL/GenBank/DDBJ databases">
        <authorList>
            <person name="Varghese N."/>
            <person name="Submissions S."/>
        </authorList>
    </citation>
    <scope>NUCLEOTIDE SEQUENCE [LARGE SCALE GENOMIC DNA]</scope>
    <source>
        <strain evidence="3">DSM 26471</strain>
    </source>
</reference>
<organism evidence="2 3">
    <name type="scientific">Celeribacter neptunius</name>
    <dbReference type="NCBI Taxonomy" id="588602"/>
    <lineage>
        <taxon>Bacteria</taxon>
        <taxon>Pseudomonadati</taxon>
        <taxon>Pseudomonadota</taxon>
        <taxon>Alphaproteobacteria</taxon>
        <taxon>Rhodobacterales</taxon>
        <taxon>Roseobacteraceae</taxon>
        <taxon>Celeribacter</taxon>
    </lineage>
</organism>
<feature type="signal peptide" evidence="1">
    <location>
        <begin position="1"/>
        <end position="39"/>
    </location>
</feature>
<dbReference type="OrthoDB" id="7875306at2"/>
<gene>
    <name evidence="2" type="ORF">SAMN04487991_1715</name>
</gene>
<proteinExistence type="predicted"/>
<sequence length="112" mass="11511">MTHISVSTTRRAARALGSAVALAASVTLSAALSTSMALAETPAAVAPQDVPVLQLAPKTVAGKGAMRFDWSQKGNQAVSPDVQVADSRRPLGNGSWVCSPAGFGKKSRCYAR</sequence>
<accession>A0A1I3PMA3</accession>
<protein>
    <submittedName>
        <fullName evidence="2">Uncharacterized protein</fullName>
    </submittedName>
</protein>
<keyword evidence="1" id="KW-0732">Signal</keyword>
<evidence type="ECO:0000313" key="2">
    <source>
        <dbReference type="EMBL" id="SFJ22156.1"/>
    </source>
</evidence>
<feature type="chain" id="PRO_5011779049" evidence="1">
    <location>
        <begin position="40"/>
        <end position="112"/>
    </location>
</feature>
<evidence type="ECO:0000313" key="3">
    <source>
        <dbReference type="Proteomes" id="UP000199630"/>
    </source>
</evidence>
<dbReference type="AlphaFoldDB" id="A0A1I3PMA3"/>
<dbReference type="Proteomes" id="UP000199630">
    <property type="component" value="Unassembled WGS sequence"/>
</dbReference>
<keyword evidence="3" id="KW-1185">Reference proteome</keyword>
<dbReference type="RefSeq" id="WP_143093074.1">
    <property type="nucleotide sequence ID" value="NZ_FORH01000002.1"/>
</dbReference>